<accession>A0A934PT30</accession>
<dbReference type="InterPro" id="IPR036890">
    <property type="entry name" value="HATPase_C_sf"/>
</dbReference>
<evidence type="ECO:0000313" key="2">
    <source>
        <dbReference type="Proteomes" id="UP000613193"/>
    </source>
</evidence>
<dbReference type="Gene3D" id="3.30.565.10">
    <property type="entry name" value="Histidine kinase-like ATPase, C-terminal domain"/>
    <property type="match status" value="1"/>
</dbReference>
<dbReference type="SUPFAM" id="SSF55874">
    <property type="entry name" value="ATPase domain of HSP90 chaperone/DNA topoisomerase II/histidine kinase"/>
    <property type="match status" value="1"/>
</dbReference>
<evidence type="ECO:0000313" key="1">
    <source>
        <dbReference type="EMBL" id="MBK0379017.1"/>
    </source>
</evidence>
<gene>
    <name evidence="1" type="ORF">I5M19_06845</name>
</gene>
<keyword evidence="2" id="KW-1185">Reference proteome</keyword>
<dbReference type="RefSeq" id="WP_200065461.1">
    <property type="nucleotide sequence ID" value="NZ_JAEHFW010000001.1"/>
</dbReference>
<reference evidence="1" key="1">
    <citation type="submission" date="2020-12" db="EMBL/GenBank/DDBJ databases">
        <title>Bacterial novel species Mucilaginibacter sp. SD-g isolated from soil.</title>
        <authorList>
            <person name="Jung H.-Y."/>
        </authorList>
    </citation>
    <scope>NUCLEOTIDE SEQUENCE</scope>
    <source>
        <strain evidence="1">SD-g</strain>
    </source>
</reference>
<dbReference type="AlphaFoldDB" id="A0A934PT30"/>
<organism evidence="1 2">
    <name type="scientific">Mucilaginibacter segetis</name>
    <dbReference type="NCBI Taxonomy" id="2793071"/>
    <lineage>
        <taxon>Bacteria</taxon>
        <taxon>Pseudomonadati</taxon>
        <taxon>Bacteroidota</taxon>
        <taxon>Sphingobacteriia</taxon>
        <taxon>Sphingobacteriales</taxon>
        <taxon>Sphingobacteriaceae</taxon>
        <taxon>Mucilaginibacter</taxon>
    </lineage>
</organism>
<comment type="caution">
    <text evidence="1">The sequence shown here is derived from an EMBL/GenBank/DDBJ whole genome shotgun (WGS) entry which is preliminary data.</text>
</comment>
<protein>
    <submittedName>
        <fullName evidence="1">Uncharacterized protein</fullName>
    </submittedName>
</protein>
<dbReference type="Proteomes" id="UP000613193">
    <property type="component" value="Unassembled WGS sequence"/>
</dbReference>
<sequence>MRVEVSKEFIFNNQAGEIYTLTSAVTDHLLHNVPVNDDIVIRLKMILVELLTNSVKHCGNNHTSLLVTLIDNKIILKKTDTGNTFNIRSGGMLYSWPLPGIHHNDKVIDIYSNNNCELKAMVKNNCCLNFFVKEVGDTDDIEHDLNTFSEHFGLMIITKACDVFEYEFDIGHCTNNFVATLHLRA</sequence>
<dbReference type="EMBL" id="JAEHFW010000001">
    <property type="protein sequence ID" value="MBK0379017.1"/>
    <property type="molecule type" value="Genomic_DNA"/>
</dbReference>
<proteinExistence type="predicted"/>
<name>A0A934PT30_9SPHI</name>